<dbReference type="InterPro" id="IPR038508">
    <property type="entry name" value="ArfGAP_dom_sf"/>
</dbReference>
<evidence type="ECO:0000256" key="4">
    <source>
        <dbReference type="ARBA" id="ARBA00022833"/>
    </source>
</evidence>
<feature type="region of interest" description="Disordered" evidence="5">
    <location>
        <begin position="537"/>
        <end position="575"/>
    </location>
</feature>
<evidence type="ECO:0000313" key="8">
    <source>
        <dbReference type="Proteomes" id="UP001221413"/>
    </source>
</evidence>
<feature type="compositionally biased region" description="Low complexity" evidence="5">
    <location>
        <begin position="623"/>
        <end position="632"/>
    </location>
</feature>
<evidence type="ECO:0000313" key="7">
    <source>
        <dbReference type="EMBL" id="KAJ6257483.1"/>
    </source>
</evidence>
<feature type="compositionally biased region" description="Basic and acidic residues" evidence="5">
    <location>
        <begin position="544"/>
        <end position="575"/>
    </location>
</feature>
<dbReference type="Pfam" id="PF01412">
    <property type="entry name" value="ArfGap"/>
    <property type="match status" value="1"/>
</dbReference>
<dbReference type="GO" id="GO:0008180">
    <property type="term" value="C:COP9 signalosome"/>
    <property type="evidence" value="ECO:0007669"/>
    <property type="project" value="InterPro"/>
</dbReference>
<feature type="region of interest" description="Disordered" evidence="5">
    <location>
        <begin position="71"/>
        <end position="126"/>
    </location>
</feature>
<dbReference type="Pfam" id="PF01398">
    <property type="entry name" value="JAB"/>
    <property type="match status" value="1"/>
</dbReference>
<dbReference type="CDD" id="cd08063">
    <property type="entry name" value="MPN_CSN6"/>
    <property type="match status" value="1"/>
</dbReference>
<dbReference type="Gene3D" id="1.10.220.150">
    <property type="entry name" value="Arf GTPase activating protein"/>
    <property type="match status" value="1"/>
</dbReference>
<dbReference type="SMART" id="SM00105">
    <property type="entry name" value="ArfGap"/>
    <property type="match status" value="1"/>
</dbReference>
<keyword evidence="2" id="KW-0479">Metal-binding</keyword>
<sequence>MGVHISFVRSITMDQFKTSEIQRMTHGGNKAIKEYFESCPEYSSDMSVAERYSAPFAEDYKEKLTCLVEGTEWSGPKPRTAAPAAAAGKNIKRTGTGGLGSGGNSATGTPRSASPAVGGGSAQKQRNEAYFERMGAENANRPEGLPPSQGGKYGGFGSTPIVEPSPGVGGWDDVTKDPMGALTKGWGFFTSSVAKGAKQVNEGFVQPTAKMIAESDITHNVQRTALQVGSGIASTAKTGADSLNRMIDQQARGNYTPIQPERKDFWDSFGGDDWDDKPAKNSAIGTAGIKKTGSSSGSGGRKSEDGWGDDKCCGELPAMTIHKPPHPLISSHPSTSGLKISLHPLALLTISDYVSRHTLRNMKGPIVGALLGSQNGREISIEHAYELRLIDLPVEDGKMDTDGEENVRVDESWFVQKLKQFKDVHPTLDFIGHFTYLPPAPNNLPRQLHLNIQTQLLAHNESLIFLALHPSPLSTSTGGKLPLTIYESVYEEEGDTPESKVLKMKFTELSYTVETGEAEMIGVDYVAKGGLNAGDETGGTAAAAKDEKAAGTSGKEDKKDTKGKGKATEAPKEEKEITFESLALPTQTQELLSTLTAKANAVRMLHSRLTLLLAYLRSIESSTTSTTTKTTTAESQGQDQPKINHPVLRSLLSLTNRLPLVAPPATATSSLSSESLAELSDVHLVALLGAITSSIEASKEVGRKFGALEALRGGRERGQGGGSVSGASGQPGGGMMEFGGYDSTGDDYAYGGGGAGRGAGLMGTLSGMLRTNSGKMGGGRRGF</sequence>
<dbReference type="GO" id="GO:0030100">
    <property type="term" value="P:regulation of endocytosis"/>
    <property type="evidence" value="ECO:0007669"/>
    <property type="project" value="TreeGrafter"/>
</dbReference>
<comment type="caution">
    <text evidence="7">The sequence shown here is derived from an EMBL/GenBank/DDBJ whole genome shotgun (WGS) entry which is preliminary data.</text>
</comment>
<name>A0AAD6NI67_DREDA</name>
<proteinExistence type="predicted"/>
<feature type="region of interest" description="Disordered" evidence="5">
    <location>
        <begin position="712"/>
        <end position="738"/>
    </location>
</feature>
<dbReference type="EMBL" id="JAQGDS010000010">
    <property type="protein sequence ID" value="KAJ6257483.1"/>
    <property type="molecule type" value="Genomic_DNA"/>
</dbReference>
<dbReference type="SUPFAM" id="SSF57863">
    <property type="entry name" value="ArfGap/RecO-like zinc finger"/>
    <property type="match status" value="1"/>
</dbReference>
<dbReference type="GO" id="GO:0000338">
    <property type="term" value="P:protein deneddylation"/>
    <property type="evidence" value="ECO:0007669"/>
    <property type="project" value="InterPro"/>
</dbReference>
<keyword evidence="8" id="KW-1185">Reference proteome</keyword>
<evidence type="ECO:0000256" key="5">
    <source>
        <dbReference type="SAM" id="MobiDB-lite"/>
    </source>
</evidence>
<feature type="compositionally biased region" description="Gly residues" evidence="5">
    <location>
        <begin position="719"/>
        <end position="737"/>
    </location>
</feature>
<keyword evidence="1" id="KW-0343">GTPase activation</keyword>
<evidence type="ECO:0000256" key="3">
    <source>
        <dbReference type="ARBA" id="ARBA00022771"/>
    </source>
</evidence>
<dbReference type="InterPro" id="IPR000555">
    <property type="entry name" value="JAMM/MPN+_dom"/>
</dbReference>
<protein>
    <recommendedName>
        <fullName evidence="6">Arf-GAP domain-containing protein</fullName>
    </recommendedName>
</protein>
<feature type="region of interest" description="Disordered" evidence="5">
    <location>
        <begin position="623"/>
        <end position="643"/>
    </location>
</feature>
<dbReference type="AlphaFoldDB" id="A0AAD6NI67"/>
<organism evidence="7 8">
    <name type="scientific">Drechslerella dactyloides</name>
    <name type="common">Nematode-trapping fungus</name>
    <name type="synonym">Arthrobotrys dactyloides</name>
    <dbReference type="NCBI Taxonomy" id="74499"/>
    <lineage>
        <taxon>Eukaryota</taxon>
        <taxon>Fungi</taxon>
        <taxon>Dikarya</taxon>
        <taxon>Ascomycota</taxon>
        <taxon>Pezizomycotina</taxon>
        <taxon>Orbiliomycetes</taxon>
        <taxon>Orbiliales</taxon>
        <taxon>Orbiliaceae</taxon>
        <taxon>Drechslerella</taxon>
    </lineage>
</organism>
<feature type="region of interest" description="Disordered" evidence="5">
    <location>
        <begin position="279"/>
        <end position="308"/>
    </location>
</feature>
<dbReference type="GO" id="GO:0005096">
    <property type="term" value="F:GTPase activator activity"/>
    <property type="evidence" value="ECO:0007669"/>
    <property type="project" value="UniProtKB-KW"/>
</dbReference>
<dbReference type="InterPro" id="IPR024969">
    <property type="entry name" value="EIF3F/CSN6-like_C"/>
</dbReference>
<feature type="compositionally biased region" description="Gly residues" evidence="5">
    <location>
        <begin position="95"/>
        <end position="105"/>
    </location>
</feature>
<dbReference type="PANTHER" id="PTHR46395">
    <property type="entry name" value="ADP-RIBOSYLATION FACTOR GTPASE-ACTIVATING PROTEIN 1"/>
    <property type="match status" value="1"/>
</dbReference>
<dbReference type="GO" id="GO:0008270">
    <property type="term" value="F:zinc ion binding"/>
    <property type="evidence" value="ECO:0007669"/>
    <property type="project" value="UniProtKB-KW"/>
</dbReference>
<keyword evidence="3" id="KW-0863">Zinc-finger</keyword>
<keyword evidence="4" id="KW-0862">Zinc</keyword>
<dbReference type="InterPro" id="IPR001164">
    <property type="entry name" value="ArfGAP_dom"/>
</dbReference>
<dbReference type="GO" id="GO:0032012">
    <property type="term" value="P:regulation of ARF protein signal transduction"/>
    <property type="evidence" value="ECO:0007669"/>
    <property type="project" value="TreeGrafter"/>
</dbReference>
<gene>
    <name evidence="7" type="ORF">Dda_7268</name>
</gene>
<dbReference type="Pfam" id="PF13012">
    <property type="entry name" value="MitMem_reg"/>
    <property type="match status" value="1"/>
</dbReference>
<dbReference type="Gene3D" id="3.40.140.10">
    <property type="entry name" value="Cytidine Deaminase, domain 2"/>
    <property type="match status" value="1"/>
</dbReference>
<evidence type="ECO:0000259" key="6">
    <source>
        <dbReference type="SMART" id="SM00105"/>
    </source>
</evidence>
<evidence type="ECO:0000256" key="2">
    <source>
        <dbReference type="ARBA" id="ARBA00022723"/>
    </source>
</evidence>
<dbReference type="InterPro" id="IPR037278">
    <property type="entry name" value="ARFGAP/RecO"/>
</dbReference>
<dbReference type="PANTHER" id="PTHR46395:SF1">
    <property type="entry name" value="ADP-RIBOSYLATION FACTOR GTPASE-ACTIVATING PROTEIN 1"/>
    <property type="match status" value="1"/>
</dbReference>
<reference evidence="7" key="1">
    <citation type="submission" date="2023-01" db="EMBL/GenBank/DDBJ databases">
        <title>The chitinases involved in constricting ring structure development in the nematode-trapping fungus Drechslerella dactyloides.</title>
        <authorList>
            <person name="Wang R."/>
            <person name="Zhang L."/>
            <person name="Tang P."/>
            <person name="Li S."/>
            <person name="Liang L."/>
        </authorList>
    </citation>
    <scope>NUCLEOTIDE SEQUENCE</scope>
    <source>
        <strain evidence="7">YMF1.00031</strain>
    </source>
</reference>
<accession>A0AAD6NI67</accession>
<dbReference type="InterPro" id="IPR033859">
    <property type="entry name" value="MPN_CSN6"/>
</dbReference>
<dbReference type="Proteomes" id="UP001221413">
    <property type="component" value="Unassembled WGS sequence"/>
</dbReference>
<dbReference type="GO" id="GO:0000139">
    <property type="term" value="C:Golgi membrane"/>
    <property type="evidence" value="ECO:0007669"/>
    <property type="project" value="TreeGrafter"/>
</dbReference>
<feature type="domain" description="Arf-GAP" evidence="6">
    <location>
        <begin position="1"/>
        <end position="73"/>
    </location>
</feature>
<evidence type="ECO:0000256" key="1">
    <source>
        <dbReference type="ARBA" id="ARBA00022468"/>
    </source>
</evidence>
<dbReference type="GO" id="GO:0008237">
    <property type="term" value="F:metallopeptidase activity"/>
    <property type="evidence" value="ECO:0007669"/>
    <property type="project" value="InterPro"/>
</dbReference>